<keyword evidence="2 5" id="KW-0378">Hydrolase</keyword>
<dbReference type="InterPro" id="IPR003778">
    <property type="entry name" value="CT_A_B"/>
</dbReference>
<evidence type="ECO:0000313" key="6">
    <source>
        <dbReference type="Proteomes" id="UP000031327"/>
    </source>
</evidence>
<comment type="caution">
    <text evidence="5">The sequence shown here is derived from an EMBL/GenBank/DDBJ whole genome shotgun (WGS) entry which is preliminary data.</text>
</comment>
<organism evidence="5 6">
    <name type="scientific">Pseudoalteromonas luteoviolacea</name>
    <dbReference type="NCBI Taxonomy" id="43657"/>
    <lineage>
        <taxon>Bacteria</taxon>
        <taxon>Pseudomonadati</taxon>
        <taxon>Pseudomonadota</taxon>
        <taxon>Gammaproteobacteria</taxon>
        <taxon>Alteromonadales</taxon>
        <taxon>Pseudoalteromonadaceae</taxon>
        <taxon>Pseudoalteromonas</taxon>
    </lineage>
</organism>
<dbReference type="GO" id="GO:0005524">
    <property type="term" value="F:ATP binding"/>
    <property type="evidence" value="ECO:0007669"/>
    <property type="project" value="UniProtKB-KW"/>
</dbReference>
<dbReference type="AlphaFoldDB" id="A0A0C1QCA7"/>
<dbReference type="OrthoDB" id="9768696at2"/>
<dbReference type="Proteomes" id="UP000031327">
    <property type="component" value="Unassembled WGS sequence"/>
</dbReference>
<evidence type="ECO:0000256" key="1">
    <source>
        <dbReference type="ARBA" id="ARBA00022741"/>
    </source>
</evidence>
<dbReference type="SMART" id="SM00797">
    <property type="entry name" value="AHS2"/>
    <property type="match status" value="1"/>
</dbReference>
<dbReference type="RefSeq" id="WP_039610100.1">
    <property type="nucleotide sequence ID" value="NZ_JWIC01000006.1"/>
</dbReference>
<proteinExistence type="predicted"/>
<dbReference type="Gene3D" id="2.40.100.10">
    <property type="entry name" value="Cyclophilin-like"/>
    <property type="match status" value="1"/>
</dbReference>
<protein>
    <submittedName>
        <fullName evidence="5">Allophanate hydrolase</fullName>
    </submittedName>
</protein>
<sequence length="313" mass="33855">MLTILKSGIQACIQDLGREGFRHLGVSQSGVLDPLAAKSANILLNNQQETPVIEITVGLCQFKFEKPTNFAITGADLGAKLSGQQLAVGWRYHANQGDTLTFATSKTGLRAYLAIQNGFSKLSPVMNSYSTDLQAEFGGTNGKPLNDGDVLEYETNTALSSIGAALPEYTDTIRVIVGPHIDIMSKDKQQSLFEQNWGVLPQSNRMGVRLSSKTDFTHNISIASQGVCPGTVQLPPNGDPIVLLNDSQTTGGYPIIGQVIEADLRQFSQLGAGQTCKFLAVDRTQALQAKTQQLQHIAQLEIAVQHHNKKKHD</sequence>
<evidence type="ECO:0000256" key="3">
    <source>
        <dbReference type="ARBA" id="ARBA00022840"/>
    </source>
</evidence>
<dbReference type="EMBL" id="JWIC01000006">
    <property type="protein sequence ID" value="KID57040.1"/>
    <property type="molecule type" value="Genomic_DNA"/>
</dbReference>
<reference evidence="5 6" key="1">
    <citation type="submission" date="2014-12" db="EMBL/GenBank/DDBJ databases">
        <title>Draft Genome Sequence of Pseudoalteromonas luteoviolacea HI1.</title>
        <authorList>
            <person name="Asahina A.Y."/>
            <person name="Hadfield M.G."/>
        </authorList>
    </citation>
    <scope>NUCLEOTIDE SEQUENCE [LARGE SCALE GENOMIC DNA]</scope>
    <source>
        <strain evidence="5 6">HI1</strain>
    </source>
</reference>
<name>A0A0C1QCA7_9GAMM</name>
<evidence type="ECO:0000256" key="2">
    <source>
        <dbReference type="ARBA" id="ARBA00022801"/>
    </source>
</evidence>
<dbReference type="InterPro" id="IPR052708">
    <property type="entry name" value="PxpC"/>
</dbReference>
<dbReference type="Pfam" id="PF02626">
    <property type="entry name" value="CT_A_B"/>
    <property type="match status" value="1"/>
</dbReference>
<dbReference type="PANTHER" id="PTHR43309:SF3">
    <property type="entry name" value="5-OXOPROLINASE SUBUNIT C"/>
    <property type="match status" value="1"/>
</dbReference>
<evidence type="ECO:0000259" key="4">
    <source>
        <dbReference type="SMART" id="SM00797"/>
    </source>
</evidence>
<accession>A0A0C1QCA7</accession>
<dbReference type="PANTHER" id="PTHR43309">
    <property type="entry name" value="5-OXOPROLINASE SUBUNIT C"/>
    <property type="match status" value="1"/>
</dbReference>
<keyword evidence="1" id="KW-0547">Nucleotide-binding</keyword>
<dbReference type="InterPro" id="IPR029000">
    <property type="entry name" value="Cyclophilin-like_dom_sf"/>
</dbReference>
<gene>
    <name evidence="5" type="ORF">JF50_14360</name>
</gene>
<keyword evidence="3" id="KW-0067">ATP-binding</keyword>
<dbReference type="NCBIfam" id="TIGR00724">
    <property type="entry name" value="urea_amlyse_rel"/>
    <property type="match status" value="1"/>
</dbReference>
<evidence type="ECO:0000313" key="5">
    <source>
        <dbReference type="EMBL" id="KID57040.1"/>
    </source>
</evidence>
<feature type="domain" description="Carboxyltransferase" evidence="4">
    <location>
        <begin position="23"/>
        <end position="296"/>
    </location>
</feature>
<dbReference type="GO" id="GO:0016787">
    <property type="term" value="F:hydrolase activity"/>
    <property type="evidence" value="ECO:0007669"/>
    <property type="project" value="UniProtKB-KW"/>
</dbReference>
<dbReference type="SUPFAM" id="SSF50891">
    <property type="entry name" value="Cyclophilin-like"/>
    <property type="match status" value="1"/>
</dbReference>